<name>A0ACB9JUM6_9ASTR</name>
<dbReference type="EMBL" id="CM042019">
    <property type="protein sequence ID" value="KAI3823638.1"/>
    <property type="molecule type" value="Genomic_DNA"/>
</dbReference>
<comment type="caution">
    <text evidence="1">The sequence shown here is derived from an EMBL/GenBank/DDBJ whole genome shotgun (WGS) entry which is preliminary data.</text>
</comment>
<dbReference type="Proteomes" id="UP001056120">
    <property type="component" value="Linkage Group LG02"/>
</dbReference>
<proteinExistence type="predicted"/>
<organism evidence="1 2">
    <name type="scientific">Smallanthus sonchifolius</name>
    <dbReference type="NCBI Taxonomy" id="185202"/>
    <lineage>
        <taxon>Eukaryota</taxon>
        <taxon>Viridiplantae</taxon>
        <taxon>Streptophyta</taxon>
        <taxon>Embryophyta</taxon>
        <taxon>Tracheophyta</taxon>
        <taxon>Spermatophyta</taxon>
        <taxon>Magnoliopsida</taxon>
        <taxon>eudicotyledons</taxon>
        <taxon>Gunneridae</taxon>
        <taxon>Pentapetalae</taxon>
        <taxon>asterids</taxon>
        <taxon>campanulids</taxon>
        <taxon>Asterales</taxon>
        <taxon>Asteraceae</taxon>
        <taxon>Asteroideae</taxon>
        <taxon>Heliantheae alliance</taxon>
        <taxon>Millerieae</taxon>
        <taxon>Smallanthus</taxon>
    </lineage>
</organism>
<reference evidence="2" key="1">
    <citation type="journal article" date="2022" name="Mol. Ecol. Resour.">
        <title>The genomes of chicory, endive, great burdock and yacon provide insights into Asteraceae palaeo-polyploidization history and plant inulin production.</title>
        <authorList>
            <person name="Fan W."/>
            <person name="Wang S."/>
            <person name="Wang H."/>
            <person name="Wang A."/>
            <person name="Jiang F."/>
            <person name="Liu H."/>
            <person name="Zhao H."/>
            <person name="Xu D."/>
            <person name="Zhang Y."/>
        </authorList>
    </citation>
    <scope>NUCLEOTIDE SEQUENCE [LARGE SCALE GENOMIC DNA]</scope>
    <source>
        <strain evidence="2">cv. Yunnan</strain>
    </source>
</reference>
<gene>
    <name evidence="1" type="ORF">L1987_05078</name>
</gene>
<evidence type="ECO:0000313" key="2">
    <source>
        <dbReference type="Proteomes" id="UP001056120"/>
    </source>
</evidence>
<accession>A0ACB9JUM6</accession>
<keyword evidence="2" id="KW-1185">Reference proteome</keyword>
<sequence length="67" mass="7290">MYCFHCHLTPYRIKFNSNITPAYKSSLVATPALEPKSSPATKESKPSCGGDRCCPVPEGQGSWGLIM</sequence>
<evidence type="ECO:0000313" key="1">
    <source>
        <dbReference type="EMBL" id="KAI3823638.1"/>
    </source>
</evidence>
<reference evidence="1 2" key="2">
    <citation type="journal article" date="2022" name="Mol. Ecol. Resour.">
        <title>The genomes of chicory, endive, great burdock and yacon provide insights into Asteraceae paleo-polyploidization history and plant inulin production.</title>
        <authorList>
            <person name="Fan W."/>
            <person name="Wang S."/>
            <person name="Wang H."/>
            <person name="Wang A."/>
            <person name="Jiang F."/>
            <person name="Liu H."/>
            <person name="Zhao H."/>
            <person name="Xu D."/>
            <person name="Zhang Y."/>
        </authorList>
    </citation>
    <scope>NUCLEOTIDE SEQUENCE [LARGE SCALE GENOMIC DNA]</scope>
    <source>
        <strain evidence="2">cv. Yunnan</strain>
        <tissue evidence="1">Leaves</tissue>
    </source>
</reference>
<protein>
    <submittedName>
        <fullName evidence="1">Uncharacterized protein</fullName>
    </submittedName>
</protein>